<organism evidence="13 14">
    <name type="scientific">Rhizophagus clarus</name>
    <dbReference type="NCBI Taxonomy" id="94130"/>
    <lineage>
        <taxon>Eukaryota</taxon>
        <taxon>Fungi</taxon>
        <taxon>Fungi incertae sedis</taxon>
        <taxon>Mucoromycota</taxon>
        <taxon>Glomeromycotina</taxon>
        <taxon>Glomeromycetes</taxon>
        <taxon>Glomerales</taxon>
        <taxon>Glomeraceae</taxon>
        <taxon>Rhizophagus</taxon>
    </lineage>
</organism>
<comment type="similarity">
    <text evidence="2 12">Belongs to the class-I aminoacyl-tRNA synthetase family.</text>
</comment>
<evidence type="ECO:0000313" key="14">
    <source>
        <dbReference type="Proteomes" id="UP000615446"/>
    </source>
</evidence>
<dbReference type="InterPro" id="IPR002306">
    <property type="entry name" value="Trp-tRNA-ligase"/>
</dbReference>
<evidence type="ECO:0000256" key="12">
    <source>
        <dbReference type="RuleBase" id="RU363036"/>
    </source>
</evidence>
<evidence type="ECO:0000256" key="2">
    <source>
        <dbReference type="ARBA" id="ARBA00005594"/>
    </source>
</evidence>
<evidence type="ECO:0000256" key="1">
    <source>
        <dbReference type="ARBA" id="ARBA00004305"/>
    </source>
</evidence>
<keyword evidence="8 12" id="KW-0030">Aminoacyl-tRNA synthetase</keyword>
<dbReference type="PANTHER" id="PTHR43766">
    <property type="entry name" value="TRYPTOPHAN--TRNA LIGASE, MITOCHONDRIAL"/>
    <property type="match status" value="1"/>
</dbReference>
<dbReference type="OrthoDB" id="15808at2759"/>
<keyword evidence="6 12" id="KW-0067">ATP-binding</keyword>
<comment type="caution">
    <text evidence="13">The sequence shown here is derived from an EMBL/GenBank/DDBJ whole genome shotgun (WGS) entry which is preliminary data.</text>
</comment>
<protein>
    <recommendedName>
        <fullName evidence="11">Tryptophan--tRNA ligase, mitochondrial</fullName>
        <ecNumber evidence="3">6.1.1.2</ecNumber>
    </recommendedName>
    <alternativeName>
        <fullName evidence="9">Tryptophanyl-tRNA synthetase</fullName>
    </alternativeName>
</protein>
<dbReference type="FunFam" id="1.10.240.10:FF:000002">
    <property type="entry name" value="Tryptophan--tRNA ligase"/>
    <property type="match status" value="1"/>
</dbReference>
<dbReference type="EMBL" id="BLAL01000075">
    <property type="protein sequence ID" value="GES84059.1"/>
    <property type="molecule type" value="Genomic_DNA"/>
</dbReference>
<keyword evidence="7 12" id="KW-0648">Protein biosynthesis</keyword>
<dbReference type="InterPro" id="IPR024109">
    <property type="entry name" value="Trp-tRNA-ligase_bac-type"/>
</dbReference>
<evidence type="ECO:0000256" key="7">
    <source>
        <dbReference type="ARBA" id="ARBA00022917"/>
    </source>
</evidence>
<dbReference type="InterPro" id="IPR050203">
    <property type="entry name" value="Trp-tRNA_synthetase"/>
</dbReference>
<dbReference type="CDD" id="cd00806">
    <property type="entry name" value="TrpRS_core"/>
    <property type="match status" value="1"/>
</dbReference>
<evidence type="ECO:0000256" key="9">
    <source>
        <dbReference type="ARBA" id="ARBA00030268"/>
    </source>
</evidence>
<comment type="subcellular location">
    <subcellularLocation>
        <location evidence="1">Mitochondrion matrix</location>
    </subcellularLocation>
</comment>
<dbReference type="FunFam" id="3.40.50.620:FF:000082">
    <property type="entry name" value="MSW1p Mitochondrial tryptophanyl-tRNA synthetase"/>
    <property type="match status" value="1"/>
</dbReference>
<sequence>MLKNKLLFSLKNKCKFISNLRNYVARDNSKKQKRITFSGIQPTGIPHLGNYLGAIKNWVSLQNNKSESELILYSIVDLHALTIPKDAKMLQKSKIETTIILLACGINPKKCLIFEQSKVSAHSELSWVLNCITPIGWLSRMTQWKTKIQEQKNIHSIEDINMSTGLDLGLFAYPVLQAADILLYKSTHVPVGDDQVQHLELTRNIAEKFNKLYKKSVFPLPQTILVPAKRILSLKDPSKKMSKSSPFEFSRISLTDSPEEISQKINRAITDSQKGISYSPDTRPGISNLITIYSNFTGLTTEQVVNKYKDNDNKMFKDSVTEIVVTHLQPIQKEIEKLKKEEGYIKDVLKDGANKANEIAEKNLKELVSKTYKLY</sequence>
<dbReference type="PRINTS" id="PR01039">
    <property type="entry name" value="TRNASYNTHTRP"/>
</dbReference>
<keyword evidence="5 12" id="KW-0547">Nucleotide-binding</keyword>
<dbReference type="GO" id="GO:0005759">
    <property type="term" value="C:mitochondrial matrix"/>
    <property type="evidence" value="ECO:0007669"/>
    <property type="project" value="UniProtKB-SubCell"/>
</dbReference>
<evidence type="ECO:0000256" key="3">
    <source>
        <dbReference type="ARBA" id="ARBA00013161"/>
    </source>
</evidence>
<dbReference type="PANTHER" id="PTHR43766:SF1">
    <property type="entry name" value="TRYPTOPHAN--TRNA LIGASE, MITOCHONDRIAL"/>
    <property type="match status" value="1"/>
</dbReference>
<evidence type="ECO:0000256" key="5">
    <source>
        <dbReference type="ARBA" id="ARBA00022741"/>
    </source>
</evidence>
<dbReference type="Proteomes" id="UP000615446">
    <property type="component" value="Unassembled WGS sequence"/>
</dbReference>
<dbReference type="Gene3D" id="1.10.240.10">
    <property type="entry name" value="Tyrosyl-Transfer RNA Synthetase"/>
    <property type="match status" value="1"/>
</dbReference>
<dbReference type="InterPro" id="IPR001412">
    <property type="entry name" value="aa-tRNA-synth_I_CS"/>
</dbReference>
<evidence type="ECO:0000256" key="8">
    <source>
        <dbReference type="ARBA" id="ARBA00023146"/>
    </source>
</evidence>
<evidence type="ECO:0000313" key="13">
    <source>
        <dbReference type="EMBL" id="GES84059.1"/>
    </source>
</evidence>
<dbReference type="InterPro" id="IPR014729">
    <property type="entry name" value="Rossmann-like_a/b/a_fold"/>
</dbReference>
<accession>A0A8H3LEK1</accession>
<name>A0A8H3LEK1_9GLOM</name>
<dbReference type="GO" id="GO:0004830">
    <property type="term" value="F:tryptophan-tRNA ligase activity"/>
    <property type="evidence" value="ECO:0007669"/>
    <property type="project" value="UniProtKB-EC"/>
</dbReference>
<dbReference type="PROSITE" id="PS00178">
    <property type="entry name" value="AA_TRNA_LIGASE_I"/>
    <property type="match status" value="1"/>
</dbReference>
<keyword evidence="4 12" id="KW-0436">Ligase</keyword>
<evidence type="ECO:0000256" key="11">
    <source>
        <dbReference type="ARBA" id="ARBA00069760"/>
    </source>
</evidence>
<comment type="catalytic activity">
    <reaction evidence="10">
        <text>tRNA(Trp) + L-tryptophan + ATP = L-tryptophyl-tRNA(Trp) + AMP + diphosphate + H(+)</text>
        <dbReference type="Rhea" id="RHEA:24080"/>
        <dbReference type="Rhea" id="RHEA-COMP:9671"/>
        <dbReference type="Rhea" id="RHEA-COMP:9705"/>
        <dbReference type="ChEBI" id="CHEBI:15378"/>
        <dbReference type="ChEBI" id="CHEBI:30616"/>
        <dbReference type="ChEBI" id="CHEBI:33019"/>
        <dbReference type="ChEBI" id="CHEBI:57912"/>
        <dbReference type="ChEBI" id="CHEBI:78442"/>
        <dbReference type="ChEBI" id="CHEBI:78535"/>
        <dbReference type="ChEBI" id="CHEBI:456215"/>
        <dbReference type="EC" id="6.1.1.2"/>
    </reaction>
</comment>
<gene>
    <name evidence="13" type="ORF">RCL2_001119800</name>
</gene>
<reference evidence="13" key="1">
    <citation type="submission" date="2019-10" db="EMBL/GenBank/DDBJ databases">
        <title>Conservation and host-specific expression of non-tandemly repeated heterogenous ribosome RNA gene in arbuscular mycorrhizal fungi.</title>
        <authorList>
            <person name="Maeda T."/>
            <person name="Kobayashi Y."/>
            <person name="Nakagawa T."/>
            <person name="Ezawa T."/>
            <person name="Yamaguchi K."/>
            <person name="Bino T."/>
            <person name="Nishimoto Y."/>
            <person name="Shigenobu S."/>
            <person name="Kawaguchi M."/>
        </authorList>
    </citation>
    <scope>NUCLEOTIDE SEQUENCE</scope>
    <source>
        <strain evidence="13">HR1</strain>
    </source>
</reference>
<dbReference type="Gene3D" id="3.40.50.620">
    <property type="entry name" value="HUPs"/>
    <property type="match status" value="1"/>
</dbReference>
<dbReference type="GO" id="GO:0070183">
    <property type="term" value="P:mitochondrial tryptophanyl-tRNA aminoacylation"/>
    <property type="evidence" value="ECO:0007669"/>
    <property type="project" value="TreeGrafter"/>
</dbReference>
<dbReference type="EC" id="6.1.1.2" evidence="3"/>
<dbReference type="GO" id="GO:0005524">
    <property type="term" value="F:ATP binding"/>
    <property type="evidence" value="ECO:0007669"/>
    <property type="project" value="UniProtKB-KW"/>
</dbReference>
<dbReference type="AlphaFoldDB" id="A0A8H3LEK1"/>
<evidence type="ECO:0000256" key="4">
    <source>
        <dbReference type="ARBA" id="ARBA00022598"/>
    </source>
</evidence>
<evidence type="ECO:0000256" key="6">
    <source>
        <dbReference type="ARBA" id="ARBA00022840"/>
    </source>
</evidence>
<dbReference type="NCBIfam" id="TIGR00233">
    <property type="entry name" value="trpS"/>
    <property type="match status" value="1"/>
</dbReference>
<evidence type="ECO:0000256" key="10">
    <source>
        <dbReference type="ARBA" id="ARBA00049929"/>
    </source>
</evidence>
<dbReference type="Pfam" id="PF00579">
    <property type="entry name" value="tRNA-synt_1b"/>
    <property type="match status" value="1"/>
</dbReference>
<dbReference type="SUPFAM" id="SSF52374">
    <property type="entry name" value="Nucleotidylyl transferase"/>
    <property type="match status" value="1"/>
</dbReference>
<dbReference type="HAMAP" id="MF_00140_B">
    <property type="entry name" value="Trp_tRNA_synth_B"/>
    <property type="match status" value="1"/>
</dbReference>
<dbReference type="InterPro" id="IPR002305">
    <property type="entry name" value="aa-tRNA-synth_Ic"/>
</dbReference>
<proteinExistence type="inferred from homology"/>